<comment type="caution">
    <text evidence="1">The sequence shown here is derived from an EMBL/GenBank/DDBJ whole genome shotgun (WGS) entry which is preliminary data.</text>
</comment>
<dbReference type="HOGENOM" id="CLU_2074733_0_0_1"/>
<dbReference type="AlphaFoldDB" id="L8WLD6"/>
<sequence length="118" mass="13993">MCIMRIMRRLRVGGNKERRCLSVSGDSNSWEFKLRWRCLWSRDHIGDSSWGHRVVVVDHKEQLGNLTSWLWFNKGFGEPVFVDVPHTMGYLKFILNSSRDNDRRSDLQGTRENRIKRA</sequence>
<evidence type="ECO:0000313" key="2">
    <source>
        <dbReference type="Proteomes" id="UP000011668"/>
    </source>
</evidence>
<proteinExistence type="predicted"/>
<evidence type="ECO:0000313" key="1">
    <source>
        <dbReference type="EMBL" id="ELU37567.1"/>
    </source>
</evidence>
<keyword evidence="2" id="KW-1185">Reference proteome</keyword>
<dbReference type="Proteomes" id="UP000011668">
    <property type="component" value="Unassembled WGS sequence"/>
</dbReference>
<accession>L8WLD6</accession>
<reference evidence="1 2" key="1">
    <citation type="journal article" date="2013" name="Nat. Commun.">
        <title>The evolution and pathogenic mechanisms of the rice sheath blight pathogen.</title>
        <authorList>
            <person name="Zheng A."/>
            <person name="Lin R."/>
            <person name="Xu L."/>
            <person name="Qin P."/>
            <person name="Tang C."/>
            <person name="Ai P."/>
            <person name="Zhang D."/>
            <person name="Liu Y."/>
            <person name="Sun Z."/>
            <person name="Feng H."/>
            <person name="Wang Y."/>
            <person name="Chen Y."/>
            <person name="Liang X."/>
            <person name="Fu R."/>
            <person name="Li Q."/>
            <person name="Zhang J."/>
            <person name="Yu X."/>
            <person name="Xie Z."/>
            <person name="Ding L."/>
            <person name="Guan P."/>
            <person name="Tang J."/>
            <person name="Liang Y."/>
            <person name="Wang S."/>
            <person name="Deng Q."/>
            <person name="Li S."/>
            <person name="Zhu J."/>
            <person name="Wang L."/>
            <person name="Liu H."/>
            <person name="Li P."/>
        </authorList>
    </citation>
    <scope>NUCLEOTIDE SEQUENCE [LARGE SCALE GENOMIC DNA]</scope>
    <source>
        <strain evidence="2">AG-1 IA</strain>
    </source>
</reference>
<gene>
    <name evidence="1" type="ORF">AG1IA_08402</name>
</gene>
<organism evidence="1 2">
    <name type="scientific">Thanatephorus cucumeris (strain AG1-IA)</name>
    <name type="common">Rice sheath blight fungus</name>
    <name type="synonym">Rhizoctonia solani</name>
    <dbReference type="NCBI Taxonomy" id="983506"/>
    <lineage>
        <taxon>Eukaryota</taxon>
        <taxon>Fungi</taxon>
        <taxon>Dikarya</taxon>
        <taxon>Basidiomycota</taxon>
        <taxon>Agaricomycotina</taxon>
        <taxon>Agaricomycetes</taxon>
        <taxon>Cantharellales</taxon>
        <taxon>Ceratobasidiaceae</taxon>
        <taxon>Rhizoctonia</taxon>
        <taxon>Rhizoctonia solani AG-1</taxon>
    </lineage>
</organism>
<dbReference type="EMBL" id="AFRT01002583">
    <property type="protein sequence ID" value="ELU37567.1"/>
    <property type="molecule type" value="Genomic_DNA"/>
</dbReference>
<name>L8WLD6_THACA</name>
<protein>
    <submittedName>
        <fullName evidence="1">Uncharacterized protein</fullName>
    </submittedName>
</protein>